<feature type="compositionally biased region" description="Polar residues" evidence="1">
    <location>
        <begin position="98"/>
        <end position="109"/>
    </location>
</feature>
<evidence type="ECO:0000259" key="2">
    <source>
        <dbReference type="PROSITE" id="PS52015"/>
    </source>
</evidence>
<feature type="region of interest" description="Disordered" evidence="1">
    <location>
        <begin position="63"/>
        <end position="165"/>
    </location>
</feature>
<evidence type="ECO:0000313" key="3">
    <source>
        <dbReference type="EMBL" id="HGY54309.1"/>
    </source>
</evidence>
<dbReference type="AlphaFoldDB" id="A0A7V4TZY1"/>
<organism evidence="3">
    <name type="scientific">Caldithrix abyssi</name>
    <dbReference type="NCBI Taxonomy" id="187145"/>
    <lineage>
        <taxon>Bacteria</taxon>
        <taxon>Pseudomonadati</taxon>
        <taxon>Calditrichota</taxon>
        <taxon>Calditrichia</taxon>
        <taxon>Calditrichales</taxon>
        <taxon>Calditrichaceae</taxon>
        <taxon>Caldithrix</taxon>
    </lineage>
</organism>
<feature type="compositionally biased region" description="Polar residues" evidence="1">
    <location>
        <begin position="156"/>
        <end position="165"/>
    </location>
</feature>
<sequence length="283" mass="32469">MDKQKKILLIALLLSFLLHIAGYYLLDLNNLLALSEIKLDKSLPEEIEFIFPENKPKEVVQNMNETEEVPEKSDYLSDKNSRARNPIVTDKQGDNPFSKGNTPFSNLSSGKDLKTFKPRPRKRFTRAALTGSSEESASQDVMQDDQQESSDKQASRAGSNQMMDQTDFSVEEVGALTLSTYKWPWAPYINAMKNKLYRVWYPPPAYSMLGIIHGYTIIRFEVMRDGTLKDVRVLRHEGHKSLEVSSEEAIKALFPFLPLPDEFPDETLTITAKLFYPDLRRRR</sequence>
<comment type="caution">
    <text evidence="3">The sequence shown here is derived from an EMBL/GenBank/DDBJ whole genome shotgun (WGS) entry which is preliminary data.</text>
</comment>
<evidence type="ECO:0000256" key="1">
    <source>
        <dbReference type="SAM" id="MobiDB-lite"/>
    </source>
</evidence>
<feature type="compositionally biased region" description="Basic residues" evidence="1">
    <location>
        <begin position="116"/>
        <end position="125"/>
    </location>
</feature>
<dbReference type="Pfam" id="PF03544">
    <property type="entry name" value="TonB_C"/>
    <property type="match status" value="1"/>
</dbReference>
<dbReference type="PROSITE" id="PS52015">
    <property type="entry name" value="TONB_CTD"/>
    <property type="match status" value="1"/>
</dbReference>
<dbReference type="EMBL" id="DRQG01000015">
    <property type="protein sequence ID" value="HGY54309.1"/>
    <property type="molecule type" value="Genomic_DNA"/>
</dbReference>
<feature type="domain" description="TonB C-terminal" evidence="2">
    <location>
        <begin position="188"/>
        <end position="283"/>
    </location>
</feature>
<proteinExistence type="predicted"/>
<dbReference type="Gene3D" id="3.30.1150.10">
    <property type="match status" value="1"/>
</dbReference>
<gene>
    <name evidence="3" type="ORF">ENK44_01280</name>
</gene>
<accession>A0A7V4TZY1</accession>
<name>A0A7V4TZY1_CALAY</name>
<dbReference type="InterPro" id="IPR037682">
    <property type="entry name" value="TonB_C"/>
</dbReference>
<protein>
    <recommendedName>
        <fullName evidence="2">TonB C-terminal domain-containing protein</fullName>
    </recommendedName>
</protein>
<dbReference type="GO" id="GO:0055085">
    <property type="term" value="P:transmembrane transport"/>
    <property type="evidence" value="ECO:0007669"/>
    <property type="project" value="InterPro"/>
</dbReference>
<dbReference type="SUPFAM" id="SSF74653">
    <property type="entry name" value="TolA/TonB C-terminal domain"/>
    <property type="match status" value="1"/>
</dbReference>
<feature type="compositionally biased region" description="Polar residues" evidence="1">
    <location>
        <begin position="130"/>
        <end position="141"/>
    </location>
</feature>
<dbReference type="Proteomes" id="UP000885779">
    <property type="component" value="Unassembled WGS sequence"/>
</dbReference>
<reference evidence="3" key="1">
    <citation type="journal article" date="2020" name="mSystems">
        <title>Genome- and Community-Level Interaction Insights into Carbon Utilization and Element Cycling Functions of Hydrothermarchaeota in Hydrothermal Sediment.</title>
        <authorList>
            <person name="Zhou Z."/>
            <person name="Liu Y."/>
            <person name="Xu W."/>
            <person name="Pan J."/>
            <person name="Luo Z.H."/>
            <person name="Li M."/>
        </authorList>
    </citation>
    <scope>NUCLEOTIDE SEQUENCE [LARGE SCALE GENOMIC DNA]</scope>
    <source>
        <strain evidence="3">HyVt-577</strain>
    </source>
</reference>
<feature type="compositionally biased region" description="Basic and acidic residues" evidence="1">
    <location>
        <begin position="69"/>
        <end position="81"/>
    </location>
</feature>